<organism evidence="2">
    <name type="scientific">Myoviridae sp. ctfvB24</name>
    <dbReference type="NCBI Taxonomy" id="2826679"/>
    <lineage>
        <taxon>Viruses</taxon>
        <taxon>Duplodnaviria</taxon>
        <taxon>Heunggongvirae</taxon>
        <taxon>Uroviricota</taxon>
        <taxon>Caudoviricetes</taxon>
    </lineage>
</organism>
<accession>A0A8S5M8W5</accession>
<name>A0A8S5M8W5_9CAUD</name>
<keyword evidence="1" id="KW-0472">Membrane</keyword>
<evidence type="ECO:0000256" key="1">
    <source>
        <dbReference type="SAM" id="Phobius"/>
    </source>
</evidence>
<keyword evidence="1" id="KW-1133">Transmembrane helix</keyword>
<keyword evidence="1" id="KW-0812">Transmembrane</keyword>
<reference evidence="2" key="1">
    <citation type="journal article" date="2021" name="Proc. Natl. Acad. Sci. U.S.A.">
        <title>A Catalog of Tens of Thousands of Viruses from Human Metagenomes Reveals Hidden Associations with Chronic Diseases.</title>
        <authorList>
            <person name="Tisza M.J."/>
            <person name="Buck C.B."/>
        </authorList>
    </citation>
    <scope>NUCLEOTIDE SEQUENCE</scope>
    <source>
        <strain evidence="2">CtfvB24</strain>
    </source>
</reference>
<dbReference type="EMBL" id="BK014851">
    <property type="protein sequence ID" value="DAD78793.1"/>
    <property type="molecule type" value="Genomic_DNA"/>
</dbReference>
<protein>
    <submittedName>
        <fullName evidence="2">Uncharacterized protein</fullName>
    </submittedName>
</protein>
<evidence type="ECO:0000313" key="2">
    <source>
        <dbReference type="EMBL" id="DAD78793.1"/>
    </source>
</evidence>
<sequence>MEFCMSLSFLNQRIIQFVIALGIAMCNRKEALFCCTTHCFSLLALIAFILLIKRNPDGQRRWFPCRHINSIRVYWMLSGIPAPCQGCGVRHNSPDGAFFPPRGQVFPRQM</sequence>
<feature type="transmembrane region" description="Helical" evidence="1">
    <location>
        <begin position="30"/>
        <end position="52"/>
    </location>
</feature>
<proteinExistence type="predicted"/>